<evidence type="ECO:0000313" key="2">
    <source>
        <dbReference type="EMBL" id="MCG2418515.1"/>
    </source>
</evidence>
<dbReference type="AlphaFoldDB" id="A0A9X1QUD6"/>
<sequence>MYLQVAILLFLMLIVIGLVVWFYNAKRAMGQVHNQNVAMLESAIYNNCKQLKFRTLQLNRYDFLKYNLDEALVVQSDINL</sequence>
<evidence type="ECO:0000256" key="1">
    <source>
        <dbReference type="SAM" id="Phobius"/>
    </source>
</evidence>
<accession>A0A9X1QUD6</accession>
<proteinExistence type="predicted"/>
<keyword evidence="1" id="KW-0812">Transmembrane</keyword>
<organism evidence="2 3">
    <name type="scientific">Aequorivita vitellina</name>
    <dbReference type="NCBI Taxonomy" id="2874475"/>
    <lineage>
        <taxon>Bacteria</taxon>
        <taxon>Pseudomonadati</taxon>
        <taxon>Bacteroidota</taxon>
        <taxon>Flavobacteriia</taxon>
        <taxon>Flavobacteriales</taxon>
        <taxon>Flavobacteriaceae</taxon>
        <taxon>Aequorivita</taxon>
    </lineage>
</organism>
<dbReference type="RefSeq" id="WP_237602325.1">
    <property type="nucleotide sequence ID" value="NZ_JAIRBA010000007.1"/>
</dbReference>
<name>A0A9X1QUD6_9FLAO</name>
<feature type="transmembrane region" description="Helical" evidence="1">
    <location>
        <begin position="6"/>
        <end position="23"/>
    </location>
</feature>
<keyword evidence="1" id="KW-0472">Membrane</keyword>
<dbReference type="Proteomes" id="UP001139461">
    <property type="component" value="Unassembled WGS sequence"/>
</dbReference>
<gene>
    <name evidence="2" type="ORF">K8089_05725</name>
</gene>
<evidence type="ECO:0000313" key="3">
    <source>
        <dbReference type="Proteomes" id="UP001139461"/>
    </source>
</evidence>
<comment type="caution">
    <text evidence="2">The sequence shown here is derived from an EMBL/GenBank/DDBJ whole genome shotgun (WGS) entry which is preliminary data.</text>
</comment>
<keyword evidence="3" id="KW-1185">Reference proteome</keyword>
<dbReference type="EMBL" id="JAIRBA010000007">
    <property type="protein sequence ID" value="MCG2418515.1"/>
    <property type="molecule type" value="Genomic_DNA"/>
</dbReference>
<keyword evidence="1" id="KW-1133">Transmembrane helix</keyword>
<protein>
    <submittedName>
        <fullName evidence="2">Uncharacterized protein</fullName>
    </submittedName>
</protein>
<reference evidence="2" key="1">
    <citation type="submission" date="2021-09" db="EMBL/GenBank/DDBJ databases">
        <title>Genome of Aequorivita sp. strain F47161.</title>
        <authorList>
            <person name="Wang Y."/>
        </authorList>
    </citation>
    <scope>NUCLEOTIDE SEQUENCE</scope>
    <source>
        <strain evidence="2">F47161</strain>
    </source>
</reference>